<protein>
    <submittedName>
        <fullName evidence="1">Uncharacterized protein</fullName>
    </submittedName>
</protein>
<evidence type="ECO:0000313" key="2">
    <source>
        <dbReference type="Proteomes" id="UP000029518"/>
    </source>
</evidence>
<name>A0A089LL98_PAEBO</name>
<reference evidence="1" key="1">
    <citation type="submission" date="2014-08" db="EMBL/GenBank/DDBJ databases">
        <title>Comparative genomics of the Paenibacillus odorifer group.</title>
        <authorList>
            <person name="den Bakker H.C."/>
            <person name="Tsai Y.-C.Y.-C."/>
            <person name="Martin N."/>
            <person name="Korlach J."/>
            <person name="Wiedmann M."/>
        </authorList>
    </citation>
    <scope>NUCLEOTIDE SEQUENCE [LARGE SCALE GENOMIC DNA]</scope>
    <source>
        <strain evidence="1">DSM 13188</strain>
    </source>
</reference>
<dbReference type="HOGENOM" id="CLU_130997_0_0_9"/>
<dbReference type="AlphaFoldDB" id="A0A089LL98"/>
<organism evidence="1 2">
    <name type="scientific">Paenibacillus borealis</name>
    <dbReference type="NCBI Taxonomy" id="160799"/>
    <lineage>
        <taxon>Bacteria</taxon>
        <taxon>Bacillati</taxon>
        <taxon>Bacillota</taxon>
        <taxon>Bacilli</taxon>
        <taxon>Bacillales</taxon>
        <taxon>Paenibacillaceae</taxon>
        <taxon>Paenibacillus</taxon>
    </lineage>
</organism>
<evidence type="ECO:0000313" key="1">
    <source>
        <dbReference type="EMBL" id="AIQ61687.1"/>
    </source>
</evidence>
<dbReference type="OrthoDB" id="5123270at2"/>
<proteinExistence type="predicted"/>
<dbReference type="RefSeq" id="WP_042218649.1">
    <property type="nucleotide sequence ID" value="NZ_CP009285.1"/>
</dbReference>
<keyword evidence="2" id="KW-1185">Reference proteome</keyword>
<gene>
    <name evidence="1" type="ORF">PBOR_35890</name>
</gene>
<dbReference type="KEGG" id="pbd:PBOR_35890"/>
<dbReference type="Proteomes" id="UP000029518">
    <property type="component" value="Chromosome"/>
</dbReference>
<dbReference type="EMBL" id="CP009285">
    <property type="protein sequence ID" value="AIQ61687.1"/>
    <property type="molecule type" value="Genomic_DNA"/>
</dbReference>
<accession>A0A089LL98</accession>
<sequence>MALYLENLDPITREYMIKEIDYDLQKGKLYLSGRLTETGKTVYPELLKEYAQNGDDEDFARKLREYMAAKELAKKPRGVGYIEKDVPHTANETLAEGEFNTYYIRGLCARVIEEKEGQLEIYRAKEVNDPRPESQALLGQPVDAAKLLSTLRDPESKFKAIPKPNSGLSVRRK</sequence>